<dbReference type="EMBL" id="CP028884">
    <property type="protein sequence ID" value="AYE35913.1"/>
    <property type="molecule type" value="Genomic_DNA"/>
</dbReference>
<comment type="subcellular location">
    <subcellularLocation>
        <location evidence="8">Cytoplasm</location>
    </subcellularLocation>
</comment>
<comment type="cofactor">
    <cofactor evidence="8">
        <name>Mg(2+)</name>
        <dbReference type="ChEBI" id="CHEBI:18420"/>
    </cofactor>
</comment>
<comment type="catalytic activity">
    <reaction evidence="8">
        <text>apo-[ACP] + CoA = holo-[ACP] + adenosine 3',5'-bisphosphate + H(+)</text>
        <dbReference type="Rhea" id="RHEA:12068"/>
        <dbReference type="Rhea" id="RHEA-COMP:9685"/>
        <dbReference type="Rhea" id="RHEA-COMP:9690"/>
        <dbReference type="ChEBI" id="CHEBI:15378"/>
        <dbReference type="ChEBI" id="CHEBI:29999"/>
        <dbReference type="ChEBI" id="CHEBI:57287"/>
        <dbReference type="ChEBI" id="CHEBI:58343"/>
        <dbReference type="ChEBI" id="CHEBI:64479"/>
        <dbReference type="EC" id="2.7.8.7"/>
    </reaction>
</comment>
<evidence type="ECO:0000256" key="2">
    <source>
        <dbReference type="ARBA" id="ARBA00022679"/>
    </source>
</evidence>
<evidence type="ECO:0000256" key="8">
    <source>
        <dbReference type="HAMAP-Rule" id="MF_00101"/>
    </source>
</evidence>
<keyword evidence="3 8" id="KW-0479">Metal-binding</keyword>
<dbReference type="GO" id="GO:0008897">
    <property type="term" value="F:holo-[acyl-carrier-protein] synthase activity"/>
    <property type="evidence" value="ECO:0007669"/>
    <property type="project" value="UniProtKB-UniRule"/>
</dbReference>
<dbReference type="Pfam" id="PF01648">
    <property type="entry name" value="ACPS"/>
    <property type="match status" value="1"/>
</dbReference>
<keyword evidence="6 8" id="KW-0443">Lipid metabolism</keyword>
<keyword evidence="5 8" id="KW-0460">Magnesium</keyword>
<organism evidence="10 11">
    <name type="scientific">Borrelia turcica IST7</name>
    <dbReference type="NCBI Taxonomy" id="1104446"/>
    <lineage>
        <taxon>Bacteria</taxon>
        <taxon>Pseudomonadati</taxon>
        <taxon>Spirochaetota</taxon>
        <taxon>Spirochaetia</taxon>
        <taxon>Spirochaetales</taxon>
        <taxon>Borreliaceae</taxon>
        <taxon>Borrelia</taxon>
    </lineage>
</organism>
<protein>
    <recommendedName>
        <fullName evidence="8">Holo-[acyl-carrier-protein] synthase</fullName>
        <shortName evidence="8">Holo-ACP synthase</shortName>
        <ecNumber evidence="8">2.7.8.7</ecNumber>
    </recommendedName>
    <alternativeName>
        <fullName evidence="8">4'-phosphopantetheinyl transferase AcpS</fullName>
    </alternativeName>
</protein>
<evidence type="ECO:0000313" key="10">
    <source>
        <dbReference type="EMBL" id="AYE35913.1"/>
    </source>
</evidence>
<dbReference type="Gene3D" id="3.90.470.20">
    <property type="entry name" value="4'-phosphopantetheinyl transferase domain"/>
    <property type="match status" value="1"/>
</dbReference>
<dbReference type="OrthoDB" id="517356at2"/>
<dbReference type="KEGG" id="btur:DB313_00060"/>
<dbReference type="InterPro" id="IPR004568">
    <property type="entry name" value="Ppantetheine-prot_Trfase_dom"/>
</dbReference>
<keyword evidence="2 8" id="KW-0808">Transferase</keyword>
<dbReference type="AlphaFoldDB" id="A0A386PLU4"/>
<evidence type="ECO:0000259" key="9">
    <source>
        <dbReference type="Pfam" id="PF01648"/>
    </source>
</evidence>
<dbReference type="NCBIfam" id="TIGR00556">
    <property type="entry name" value="pantethn_trn"/>
    <property type="match status" value="1"/>
</dbReference>
<reference evidence="10 11" key="1">
    <citation type="journal article" date="2018" name="Infect. Genet. Evol.">
        <title>Genome-wide analysis of Borrelia turcica and 'Candidatus Borrelia tachyglossi' shows relapsing fever-like genomes with unique genomic links to Lyme disease Borrelia.</title>
        <authorList>
            <person name="Gofton A.W."/>
            <person name="Margos G."/>
            <person name="Fingerle V."/>
            <person name="Hepner S."/>
            <person name="Loh S.M."/>
            <person name="Ryan U."/>
            <person name="Irwin P."/>
            <person name="Oskam C.L."/>
        </authorList>
    </citation>
    <scope>NUCLEOTIDE SEQUENCE [LARGE SCALE GENOMIC DNA]</scope>
    <source>
        <strain evidence="10 11">IST7</strain>
    </source>
</reference>
<evidence type="ECO:0000256" key="3">
    <source>
        <dbReference type="ARBA" id="ARBA00022723"/>
    </source>
</evidence>
<comment type="function">
    <text evidence="8">Transfers the 4'-phosphopantetheine moiety from coenzyme A to a Ser of acyl-carrier-protein.</text>
</comment>
<keyword evidence="11" id="KW-1185">Reference proteome</keyword>
<comment type="similarity">
    <text evidence="8">Belongs to the P-Pant transferase superfamily. AcpS family.</text>
</comment>
<dbReference type="InterPro" id="IPR037143">
    <property type="entry name" value="4-PPantetheinyl_Trfase_dom_sf"/>
</dbReference>
<evidence type="ECO:0000256" key="4">
    <source>
        <dbReference type="ARBA" id="ARBA00022832"/>
    </source>
</evidence>
<keyword evidence="7 8" id="KW-0275">Fatty acid biosynthesis</keyword>
<evidence type="ECO:0000313" key="11">
    <source>
        <dbReference type="Proteomes" id="UP000275571"/>
    </source>
</evidence>
<keyword evidence="8" id="KW-0963">Cytoplasm</keyword>
<keyword evidence="4 8" id="KW-0276">Fatty acid metabolism</keyword>
<dbReference type="InterPro" id="IPR002582">
    <property type="entry name" value="ACPS"/>
</dbReference>
<dbReference type="GO" id="GO:0000287">
    <property type="term" value="F:magnesium ion binding"/>
    <property type="evidence" value="ECO:0007669"/>
    <property type="project" value="UniProtKB-UniRule"/>
</dbReference>
<dbReference type="SUPFAM" id="SSF56214">
    <property type="entry name" value="4'-phosphopantetheinyl transferase"/>
    <property type="match status" value="1"/>
</dbReference>
<dbReference type="EC" id="2.7.8.7" evidence="8"/>
<dbReference type="HAMAP" id="MF_00101">
    <property type="entry name" value="AcpS"/>
    <property type="match status" value="1"/>
</dbReference>
<evidence type="ECO:0000256" key="5">
    <source>
        <dbReference type="ARBA" id="ARBA00022842"/>
    </source>
</evidence>
<feature type="binding site" evidence="8">
    <location>
        <position position="60"/>
    </location>
    <ligand>
        <name>Mg(2+)</name>
        <dbReference type="ChEBI" id="CHEBI:18420"/>
    </ligand>
</feature>
<feature type="domain" description="4'-phosphopantetheinyl transferase" evidence="9">
    <location>
        <begin position="8"/>
        <end position="124"/>
    </location>
</feature>
<accession>A0A386PLU4</accession>
<evidence type="ECO:0000256" key="7">
    <source>
        <dbReference type="ARBA" id="ARBA00023160"/>
    </source>
</evidence>
<proteinExistence type="inferred from homology"/>
<sequence length="129" mass="14728">MNNKIMKSIGCDIIQVIRLNSFLKNRKKLERFFTQREIANLEMKGKGILESLAGKFAAKEALIKSLSPLLENTIKYSLKDIEVVKSPTGNVVFQLHNDIESLVDQMNLKLYLTISHEREYAIAFVIAED</sequence>
<keyword evidence="1 8" id="KW-0444">Lipid biosynthesis</keyword>
<dbReference type="GO" id="GO:0005737">
    <property type="term" value="C:cytoplasm"/>
    <property type="evidence" value="ECO:0007669"/>
    <property type="project" value="UniProtKB-SubCell"/>
</dbReference>
<gene>
    <name evidence="8 10" type="primary">acpS</name>
    <name evidence="10" type="ORF">DB313_00060</name>
</gene>
<feature type="binding site" evidence="8">
    <location>
        <position position="12"/>
    </location>
    <ligand>
        <name>Mg(2+)</name>
        <dbReference type="ChEBI" id="CHEBI:18420"/>
    </ligand>
</feature>
<dbReference type="GO" id="GO:0006633">
    <property type="term" value="P:fatty acid biosynthetic process"/>
    <property type="evidence" value="ECO:0007669"/>
    <property type="project" value="UniProtKB-UniRule"/>
</dbReference>
<dbReference type="InterPro" id="IPR008278">
    <property type="entry name" value="4-PPantetheinyl_Trfase_dom"/>
</dbReference>
<evidence type="ECO:0000256" key="1">
    <source>
        <dbReference type="ARBA" id="ARBA00022516"/>
    </source>
</evidence>
<name>A0A386PLU4_9SPIR</name>
<dbReference type="Proteomes" id="UP000275571">
    <property type="component" value="Chromosome"/>
</dbReference>
<dbReference type="NCBIfam" id="TIGR00516">
    <property type="entry name" value="acpS"/>
    <property type="match status" value="1"/>
</dbReference>
<evidence type="ECO:0000256" key="6">
    <source>
        <dbReference type="ARBA" id="ARBA00023098"/>
    </source>
</evidence>